<sequence length="181" mass="19947">MAEHSGHTRRLIQRLERAGVPINSSISAAMRSVDVGEFTDYELEPFWHDRPLVFLETTKGGVKTISAPHMISTMLHHLELAPGQEVLILGAKGGYIAALVAHIVGPEGGVVVVDPSREVVDHVRDRLSSVSETHTVRVRKMRQLTHCPPQLPDPLDRVLVTGSLTELPHWLESRMSDGGFT</sequence>
<evidence type="ECO:0000256" key="6">
    <source>
        <dbReference type="ARBA" id="ARBA00022679"/>
    </source>
</evidence>
<evidence type="ECO:0000256" key="3">
    <source>
        <dbReference type="ARBA" id="ARBA00011890"/>
    </source>
</evidence>
<dbReference type="SUPFAM" id="SSF53335">
    <property type="entry name" value="S-adenosyl-L-methionine-dependent methyltransferases"/>
    <property type="match status" value="1"/>
</dbReference>
<accession>A0A383CVS9</accession>
<dbReference type="EC" id="2.1.1.77" evidence="3"/>
<dbReference type="GO" id="GO:0004719">
    <property type="term" value="F:protein-L-isoaspartate (D-aspartate) O-methyltransferase activity"/>
    <property type="evidence" value="ECO:0007669"/>
    <property type="project" value="UniProtKB-EC"/>
</dbReference>
<gene>
    <name evidence="8" type="ORF">METZ01_LOCUS489146</name>
</gene>
<dbReference type="GO" id="GO:0032259">
    <property type="term" value="P:methylation"/>
    <property type="evidence" value="ECO:0007669"/>
    <property type="project" value="UniProtKB-KW"/>
</dbReference>
<comment type="subcellular location">
    <subcellularLocation>
        <location evidence="1">Cytoplasm</location>
    </subcellularLocation>
</comment>
<dbReference type="Pfam" id="PF01135">
    <property type="entry name" value="PCMT"/>
    <property type="match status" value="1"/>
</dbReference>
<evidence type="ECO:0000256" key="5">
    <source>
        <dbReference type="ARBA" id="ARBA00022603"/>
    </source>
</evidence>
<protein>
    <recommendedName>
        <fullName evidence="3">protein-L-isoaspartate(D-aspartate) O-methyltransferase</fullName>
        <ecNumber evidence="3">2.1.1.77</ecNumber>
    </recommendedName>
</protein>
<evidence type="ECO:0000256" key="7">
    <source>
        <dbReference type="ARBA" id="ARBA00022691"/>
    </source>
</evidence>
<dbReference type="EMBL" id="UINC01212112">
    <property type="protein sequence ID" value="SVE36292.1"/>
    <property type="molecule type" value="Genomic_DNA"/>
</dbReference>
<keyword evidence="5" id="KW-0489">Methyltransferase</keyword>
<keyword evidence="6" id="KW-0808">Transferase</keyword>
<feature type="non-terminal residue" evidence="8">
    <location>
        <position position="181"/>
    </location>
</feature>
<dbReference type="InterPro" id="IPR029063">
    <property type="entry name" value="SAM-dependent_MTases_sf"/>
</dbReference>
<reference evidence="8" key="1">
    <citation type="submission" date="2018-05" db="EMBL/GenBank/DDBJ databases">
        <authorList>
            <person name="Lanie J.A."/>
            <person name="Ng W.-L."/>
            <person name="Kazmierczak K.M."/>
            <person name="Andrzejewski T.M."/>
            <person name="Davidsen T.M."/>
            <person name="Wayne K.J."/>
            <person name="Tettelin H."/>
            <person name="Glass J.I."/>
            <person name="Rusch D."/>
            <person name="Podicherti R."/>
            <person name="Tsui H.-C.T."/>
            <person name="Winkler M.E."/>
        </authorList>
    </citation>
    <scope>NUCLEOTIDE SEQUENCE</scope>
</reference>
<dbReference type="InterPro" id="IPR000682">
    <property type="entry name" value="PCMT"/>
</dbReference>
<dbReference type="Gene3D" id="3.40.50.150">
    <property type="entry name" value="Vaccinia Virus protein VP39"/>
    <property type="match status" value="1"/>
</dbReference>
<evidence type="ECO:0000313" key="8">
    <source>
        <dbReference type="EMBL" id="SVE36292.1"/>
    </source>
</evidence>
<organism evidence="8">
    <name type="scientific">marine metagenome</name>
    <dbReference type="NCBI Taxonomy" id="408172"/>
    <lineage>
        <taxon>unclassified sequences</taxon>
        <taxon>metagenomes</taxon>
        <taxon>ecological metagenomes</taxon>
    </lineage>
</organism>
<evidence type="ECO:0000256" key="2">
    <source>
        <dbReference type="ARBA" id="ARBA00005369"/>
    </source>
</evidence>
<comment type="similarity">
    <text evidence="2">Belongs to the methyltransferase superfamily. L-isoaspartyl/D-aspartyl protein methyltransferase family.</text>
</comment>
<keyword evidence="7" id="KW-0949">S-adenosyl-L-methionine</keyword>
<proteinExistence type="inferred from homology"/>
<name>A0A383CVS9_9ZZZZ</name>
<evidence type="ECO:0000256" key="4">
    <source>
        <dbReference type="ARBA" id="ARBA00022490"/>
    </source>
</evidence>
<dbReference type="GO" id="GO:0005737">
    <property type="term" value="C:cytoplasm"/>
    <property type="evidence" value="ECO:0007669"/>
    <property type="project" value="UniProtKB-SubCell"/>
</dbReference>
<dbReference type="PANTHER" id="PTHR11579">
    <property type="entry name" value="PROTEIN-L-ISOASPARTATE O-METHYLTRANSFERASE"/>
    <property type="match status" value="1"/>
</dbReference>
<dbReference type="PANTHER" id="PTHR11579:SF0">
    <property type="entry name" value="PROTEIN-L-ISOASPARTATE(D-ASPARTATE) O-METHYLTRANSFERASE"/>
    <property type="match status" value="1"/>
</dbReference>
<dbReference type="AlphaFoldDB" id="A0A383CVS9"/>
<keyword evidence="4" id="KW-0963">Cytoplasm</keyword>
<evidence type="ECO:0000256" key="1">
    <source>
        <dbReference type="ARBA" id="ARBA00004496"/>
    </source>
</evidence>